<reference evidence="2" key="1">
    <citation type="submission" date="2022-11" db="UniProtKB">
        <authorList>
            <consortium name="WormBaseParasite"/>
        </authorList>
    </citation>
    <scope>IDENTIFICATION</scope>
</reference>
<proteinExistence type="predicted"/>
<dbReference type="WBParaSite" id="PS1159_v2.g18987.t1">
    <property type="protein sequence ID" value="PS1159_v2.g18987.t1"/>
    <property type="gene ID" value="PS1159_v2.g18987"/>
</dbReference>
<sequence length="549" mass="60978">MASKRQRLTVSPSETTTTSLKLSSSSSPHHSSSHEDACFSALILQAAAIQTLKEMMGETDWRTTTPSSINTGQKILSRFAETNNFNSKSSSAAASGSSCYQTSGIAKKRGSHAGAINGMNTNDLSSPSTSSSSSNASTRNAMLMNGGRNGEIDFSTSNSSSSISGLKNFKRGAQYKRFTLPSITTTSDSNSEISEPISLDPIPIDYHYLYADEAPPIDSLTDEQQSEQQPRQRRQRRNIGSLDSNMMPLTHEEEDDDYIDDEEEENQNNDAGLRFKNIAEKEIQQDVKKVGHKFGGLHPSVRRVASFTSPPTKTQIAKAAEKHQREQRKGFFGKTFHYLRTKVDSASSQPSLIPTREEVKSWAEKMENIFYSKYGLSMFRDFLEKEFSAENLDFLLKCREYQKLFENEKKNQKKISRLAKEIYDDFIAAEVAPKEINIEAQIRASTKAAVNETLKENTFSLAQKQIQTLIENDKYPRFLKSQEYQSLVTLGSQTSIQSALPELPFTDSDGSSTPCQTGNEQDTPLAPANRTLRSASALETLGSISTINE</sequence>
<dbReference type="Proteomes" id="UP000887580">
    <property type="component" value="Unplaced"/>
</dbReference>
<protein>
    <submittedName>
        <fullName evidence="2">RGS domain-containing protein</fullName>
    </submittedName>
</protein>
<evidence type="ECO:0000313" key="1">
    <source>
        <dbReference type="Proteomes" id="UP000887580"/>
    </source>
</evidence>
<evidence type="ECO:0000313" key="2">
    <source>
        <dbReference type="WBParaSite" id="PS1159_v2.g18987.t1"/>
    </source>
</evidence>
<organism evidence="1 2">
    <name type="scientific">Panagrolaimus sp. PS1159</name>
    <dbReference type="NCBI Taxonomy" id="55785"/>
    <lineage>
        <taxon>Eukaryota</taxon>
        <taxon>Metazoa</taxon>
        <taxon>Ecdysozoa</taxon>
        <taxon>Nematoda</taxon>
        <taxon>Chromadorea</taxon>
        <taxon>Rhabditida</taxon>
        <taxon>Tylenchina</taxon>
        <taxon>Panagrolaimomorpha</taxon>
        <taxon>Panagrolaimoidea</taxon>
        <taxon>Panagrolaimidae</taxon>
        <taxon>Panagrolaimus</taxon>
    </lineage>
</organism>
<name>A0AC35FMJ1_9BILA</name>
<accession>A0AC35FMJ1</accession>